<keyword evidence="1" id="KW-0732">Signal</keyword>
<evidence type="ECO:0000313" key="2">
    <source>
        <dbReference type="EMBL" id="QQX12709.1"/>
    </source>
</evidence>
<proteinExistence type="predicted"/>
<keyword evidence="2" id="KW-0614">Plasmid</keyword>
<accession>A0A7U0QS24</accession>
<protein>
    <submittedName>
        <fullName evidence="2">Uncharacterized protein</fullName>
    </submittedName>
</protein>
<sequence>MKPLALAITAATMALASTASAAPASGFTTLSWGDSPKRVAALNTGYKMQYKFSDNLTYQGSPKSDLFMKLRTAAPYRYVFFKNGLYSVHMDLALFDSRQVHSQLNALLKYNTLKDEMVKQFGKPTSVVEHYTEGKPFFACIYDENCGMMGSSFTTATSNVTLFIAGSENGAEGALSVHVEELRDQ</sequence>
<name>A0A7U0QS24_AERCA</name>
<evidence type="ECO:0000256" key="1">
    <source>
        <dbReference type="SAM" id="SignalP"/>
    </source>
</evidence>
<organism evidence="2">
    <name type="scientific">Aeromonas caviae</name>
    <name type="common">Aeromonas punctata</name>
    <dbReference type="NCBI Taxonomy" id="648"/>
    <lineage>
        <taxon>Bacteria</taxon>
        <taxon>Pseudomonadati</taxon>
        <taxon>Pseudomonadota</taxon>
        <taxon>Gammaproteobacteria</taxon>
        <taxon>Aeromonadales</taxon>
        <taxon>Aeromonadaceae</taxon>
        <taxon>Aeromonas</taxon>
    </lineage>
</organism>
<reference evidence="2" key="1">
    <citation type="submission" date="2021-01" db="EMBL/GenBank/DDBJ databases">
        <title>GES Beta-lactamases isolated from hospital effluents in Brazil.</title>
        <authorList>
            <person name="Conte D."/>
            <person name="Mesa D."/>
            <person name="Palmeiro J.K."/>
            <person name="Dalla-Costa L.M."/>
        </authorList>
    </citation>
    <scope>NUCLEOTIDE SEQUENCE [LARGE SCALE GENOMIC DNA]</scope>
    <source>
        <strain evidence="2">Aero21</strain>
        <plasmid evidence="2">p1</plasmid>
    </source>
</reference>
<gene>
    <name evidence="2" type="ORF">JC965_26670</name>
</gene>
<dbReference type="EMBL" id="CP068231">
    <property type="protein sequence ID" value="QQX12709.1"/>
    <property type="molecule type" value="Genomic_DNA"/>
</dbReference>
<feature type="chain" id="PRO_5031213129" evidence="1">
    <location>
        <begin position="22"/>
        <end position="185"/>
    </location>
</feature>
<dbReference type="AlphaFoldDB" id="A0A7U0QS24"/>
<feature type="signal peptide" evidence="1">
    <location>
        <begin position="1"/>
        <end position="21"/>
    </location>
</feature>
<geneLocation type="plasmid" evidence="2">
    <name>p1</name>
</geneLocation>